<evidence type="ECO:0000313" key="3">
    <source>
        <dbReference type="Proteomes" id="UP000219994"/>
    </source>
</evidence>
<comment type="caution">
    <text evidence="2">The sequence shown here is derived from an EMBL/GenBank/DDBJ whole genome shotgun (WGS) entry which is preliminary data.</text>
</comment>
<name>A0A2A6FUD3_9MICO</name>
<evidence type="ECO:0000313" key="2">
    <source>
        <dbReference type="EMBL" id="PDQ36329.1"/>
    </source>
</evidence>
<feature type="region of interest" description="Disordered" evidence="1">
    <location>
        <begin position="89"/>
        <end position="110"/>
    </location>
</feature>
<accession>A0A2A6FUD3</accession>
<gene>
    <name evidence="2" type="ORF">B5766_01110</name>
</gene>
<reference evidence="3" key="1">
    <citation type="submission" date="2017-03" db="EMBL/GenBank/DDBJ databases">
        <authorList>
            <person name="Lund M.B."/>
        </authorList>
    </citation>
    <scope>NUCLEOTIDE SEQUENCE [LARGE SCALE GENOMIC DNA]</scope>
</reference>
<dbReference type="AlphaFoldDB" id="A0A2A6FUD3"/>
<evidence type="ECO:0008006" key="4">
    <source>
        <dbReference type="Google" id="ProtNLM"/>
    </source>
</evidence>
<evidence type="ECO:0000256" key="1">
    <source>
        <dbReference type="SAM" id="MobiDB-lite"/>
    </source>
</evidence>
<organism evidence="2 3">
    <name type="scientific">Candidatus Lumbricidiphila eiseniae</name>
    <dbReference type="NCBI Taxonomy" id="1969409"/>
    <lineage>
        <taxon>Bacteria</taxon>
        <taxon>Bacillati</taxon>
        <taxon>Actinomycetota</taxon>
        <taxon>Actinomycetes</taxon>
        <taxon>Micrococcales</taxon>
        <taxon>Microbacteriaceae</taxon>
        <taxon>Candidatus Lumbricidiphila</taxon>
    </lineage>
</organism>
<dbReference type="Proteomes" id="UP000219994">
    <property type="component" value="Unassembled WGS sequence"/>
</dbReference>
<dbReference type="EMBL" id="NAEP01000017">
    <property type="protein sequence ID" value="PDQ36329.1"/>
    <property type="molecule type" value="Genomic_DNA"/>
</dbReference>
<proteinExistence type="predicted"/>
<sequence>MKKKWWRRRQRFKPFDRRALPLPREISSADLFAEGLLVAESAARIALRNRFVVGALRGDEPFTSQTAVLEASRVLTELAEQCRAEAARTALERETATERSGRSQHQHDYHRADAPNLRRREQVQEAIATEFDTRAADPAYLDTFVERAREDAWEDVADAIRARLDREWRGWPRVEVDSDYVRDRDIRLELLRIDLERASETAEIKRYRLAAGVKLRGDTP</sequence>
<protein>
    <recommendedName>
        <fullName evidence="4">Asparagine synthase</fullName>
    </recommendedName>
</protein>